<name>A0A5B7WZF6_9FLAO</name>
<reference evidence="2 3" key="1">
    <citation type="submission" date="2019-06" db="EMBL/GenBank/DDBJ databases">
        <title>Complete genome sequence of Antarcticibacterium flavum KCTC 52984T from an Antarctic marine sediment.</title>
        <authorList>
            <person name="Lee Y.M."/>
            <person name="Shin S.C."/>
        </authorList>
    </citation>
    <scope>NUCLEOTIDE SEQUENCE [LARGE SCALE GENOMIC DNA]</scope>
    <source>
        <strain evidence="2 3">KCTC 52984</strain>
    </source>
</reference>
<evidence type="ECO:0000313" key="2">
    <source>
        <dbReference type="EMBL" id="QCY68624.1"/>
    </source>
</evidence>
<keyword evidence="3" id="KW-1185">Reference proteome</keyword>
<dbReference type="SUPFAM" id="SSF53448">
    <property type="entry name" value="Nucleotide-diphospho-sugar transferases"/>
    <property type="match status" value="1"/>
</dbReference>
<dbReference type="PANTHER" id="PTHR22916">
    <property type="entry name" value="GLYCOSYLTRANSFERASE"/>
    <property type="match status" value="1"/>
</dbReference>
<dbReference type="Pfam" id="PF00535">
    <property type="entry name" value="Glycos_transf_2"/>
    <property type="match status" value="1"/>
</dbReference>
<dbReference type="RefSeq" id="WP_139065210.1">
    <property type="nucleotide sequence ID" value="NZ_CP040812.1"/>
</dbReference>
<dbReference type="AlphaFoldDB" id="A0A5B7WZF6"/>
<evidence type="ECO:0000313" key="3">
    <source>
        <dbReference type="Proteomes" id="UP000309016"/>
    </source>
</evidence>
<dbReference type="InterPro" id="IPR011990">
    <property type="entry name" value="TPR-like_helical_dom_sf"/>
</dbReference>
<feature type="domain" description="Glycosyltransferase 2-like" evidence="1">
    <location>
        <begin position="8"/>
        <end position="143"/>
    </location>
</feature>
<accession>A0A5B7WZF6</accession>
<proteinExistence type="predicted"/>
<protein>
    <submittedName>
        <fullName evidence="2">Glycosyltransferase family 2 protein</fullName>
    </submittedName>
</protein>
<dbReference type="SUPFAM" id="SSF48452">
    <property type="entry name" value="TPR-like"/>
    <property type="match status" value="1"/>
</dbReference>
<dbReference type="CDD" id="cd00761">
    <property type="entry name" value="Glyco_tranf_GTA_type"/>
    <property type="match status" value="1"/>
</dbReference>
<dbReference type="InterPro" id="IPR029044">
    <property type="entry name" value="Nucleotide-diphossugar_trans"/>
</dbReference>
<evidence type="ECO:0000259" key="1">
    <source>
        <dbReference type="Pfam" id="PF00535"/>
    </source>
</evidence>
<dbReference type="GO" id="GO:0016758">
    <property type="term" value="F:hexosyltransferase activity"/>
    <property type="evidence" value="ECO:0007669"/>
    <property type="project" value="UniProtKB-ARBA"/>
</dbReference>
<organism evidence="2 3">
    <name type="scientific">Antarcticibacterium flavum</name>
    <dbReference type="NCBI Taxonomy" id="2058175"/>
    <lineage>
        <taxon>Bacteria</taxon>
        <taxon>Pseudomonadati</taxon>
        <taxon>Bacteroidota</taxon>
        <taxon>Flavobacteriia</taxon>
        <taxon>Flavobacteriales</taxon>
        <taxon>Flavobacteriaceae</taxon>
        <taxon>Antarcticibacterium</taxon>
    </lineage>
</organism>
<keyword evidence="2" id="KW-0808">Transferase</keyword>
<dbReference type="PANTHER" id="PTHR22916:SF3">
    <property type="entry name" value="UDP-GLCNAC:BETAGAL BETA-1,3-N-ACETYLGLUCOSAMINYLTRANSFERASE-LIKE PROTEIN 1"/>
    <property type="match status" value="1"/>
</dbReference>
<dbReference type="EMBL" id="CP040812">
    <property type="protein sequence ID" value="QCY68624.1"/>
    <property type="molecule type" value="Genomic_DNA"/>
</dbReference>
<gene>
    <name evidence="2" type="ORF">FHG64_04005</name>
</gene>
<dbReference type="Gene3D" id="3.90.550.10">
    <property type="entry name" value="Spore Coat Polysaccharide Biosynthesis Protein SpsA, Chain A"/>
    <property type="match status" value="1"/>
</dbReference>
<sequence>MLNSPTISIITPTYNRAHLLPRMLDSIINQNYANWELVIADDGSKDNTEEVVLNYKDSRIRYFKSDNRGATVQRNFGVSKATGDYIIFLDSDDWVEKDWLEKLTSNLIPENNNVIVTCGWRKVNQNFNEIEKGYPENLGPMFNNLKLNFLSGTLLYPKKYFIEIGGYDEELPSGHHTEILIRLLYLIKKYKTQIKIIEHPLVNIYIHSGLRIRHNFDGIYQGSKLILNKHLGLFEKHPDKHFDYLSIIAVCAYRTGRTEESRKYSKKAITIKPFYYLSYVRYLIANTPLLGNKVWGKKR</sequence>
<dbReference type="Proteomes" id="UP000309016">
    <property type="component" value="Chromosome"/>
</dbReference>
<dbReference type="OrthoDB" id="6307329at2"/>
<dbReference type="KEGG" id="afla:FHG64_04005"/>
<dbReference type="InterPro" id="IPR001173">
    <property type="entry name" value="Glyco_trans_2-like"/>
</dbReference>